<dbReference type="AlphaFoldDB" id="A0A166E102"/>
<dbReference type="Gene3D" id="1.25.40.10">
    <property type="entry name" value="Tetratricopeptide repeat domain"/>
    <property type="match status" value="2"/>
</dbReference>
<dbReference type="InterPro" id="IPR027417">
    <property type="entry name" value="P-loop_NTPase"/>
</dbReference>
<keyword evidence="2" id="KW-1185">Reference proteome</keyword>
<proteinExistence type="predicted"/>
<evidence type="ECO:0008006" key="3">
    <source>
        <dbReference type="Google" id="ProtNLM"/>
    </source>
</evidence>
<organism evidence="1 2">
    <name type="scientific">Sistotremastrum suecicum HHB10207 ss-3</name>
    <dbReference type="NCBI Taxonomy" id="1314776"/>
    <lineage>
        <taxon>Eukaryota</taxon>
        <taxon>Fungi</taxon>
        <taxon>Dikarya</taxon>
        <taxon>Basidiomycota</taxon>
        <taxon>Agaricomycotina</taxon>
        <taxon>Agaricomycetes</taxon>
        <taxon>Sistotremastrales</taxon>
        <taxon>Sistotremastraceae</taxon>
        <taxon>Sistotremastrum</taxon>
    </lineage>
</organism>
<dbReference type="OrthoDB" id="431454at2759"/>
<evidence type="ECO:0000313" key="1">
    <source>
        <dbReference type="EMBL" id="KZT39104.1"/>
    </source>
</evidence>
<dbReference type="PANTHER" id="PTHR47691:SF3">
    <property type="entry name" value="HTH-TYPE TRANSCRIPTIONAL REGULATOR RV0890C-RELATED"/>
    <property type="match status" value="1"/>
</dbReference>
<dbReference type="EMBL" id="KV428051">
    <property type="protein sequence ID" value="KZT39104.1"/>
    <property type="molecule type" value="Genomic_DNA"/>
</dbReference>
<name>A0A166E102_9AGAM</name>
<dbReference type="InterPro" id="IPR059179">
    <property type="entry name" value="MLKL-like_MCAfunc"/>
</dbReference>
<dbReference type="PANTHER" id="PTHR47691">
    <property type="entry name" value="REGULATOR-RELATED"/>
    <property type="match status" value="1"/>
</dbReference>
<dbReference type="STRING" id="1314776.A0A166E102"/>
<dbReference type="SUPFAM" id="SSF52540">
    <property type="entry name" value="P-loop containing nucleoside triphosphate hydrolases"/>
    <property type="match status" value="1"/>
</dbReference>
<gene>
    <name evidence="1" type="ORF">SISSUDRAFT_1032866</name>
</gene>
<dbReference type="SMART" id="SM00028">
    <property type="entry name" value="TPR"/>
    <property type="match status" value="5"/>
</dbReference>
<dbReference type="InterPro" id="IPR019734">
    <property type="entry name" value="TPR_rpt"/>
</dbReference>
<protein>
    <recommendedName>
        <fullName evidence="3">TPR-like protein</fullName>
    </recommendedName>
</protein>
<sequence>MSEIATALRGLKAIADLSPLPYPKSLASLSLLIHQAASDSKRNATDIKRLASRVIEVTWAVVSVINDDPHTTGDGLVLPIGQLLRTLEEISQVATRKPSSRLSRILNGVGDAGIVQRCEADLERCVSMFLMRMNSANIKLTSQISEKGSTFHDAFGDMIARAYRDQANLIHSNDRKLTGTSDIQDRSQSLPPAPQIFFGRGLTVGSVVAQLCQPRQAHVAILGAGGIGKTTVALTVLHHPEVVSKFGKNRYFVSCESALDSIGLLAALAELLSLQSKDVLTELSRLFRSLDEPIVVLLDNLETPWEQFSHRQAVEDVLSTLVAIPNLNLLVTLRGAERPNGVVWTRPCLLPLDKLDLEDSRNVFRAISDTPADDPHLDSLLDVLDHVPLAVTLMANLAQSCSCAVLHTRWQEEKTAMLTRGIQSRISSVDVSIQLSLSSERLKSSPQAIPVLQGLSLLPDGVSESELLSIMGHRPRISSAVSCLRQVALVYVDASDRLRILSPIREYVLLNIPLDYSDFTSIQSYFLDLIRTAQARDGRFDDREQVSKLKSQIGNVCSVLRYALEAENPIREVLATSLKLPVFLGTAVDSEQALVASVSAAARRIGDKKSEADCIVYAYGRRADRKVSQDLKELENAMSMYTQLQDLEDPDVLKSRARCLANIGDCHHRVGQRQKAIHLKRDAIRLYGQCSDYWGEGNELVNIARIYQISGQIPQAVHSAQEAVAIATTHSLPMIKAAAHSILGAIYLARSTLPKAAVCFEQASRAMTPVFQDSALYANNLYHIGCLHLEKSQLQLANKTFRDACTLYARQARTGWLASATSLLGLVQVMQSNLDEGSAQIYVALTKFAEFQWRSDQGQCLVFLATAELRRQNFATACSHLLEARRCYRLANDIGVKRDGEALKLMGDVAMKSDDLMLGLRLYVTSCVVFWKTSYRLGMADALVKIGNVLGVLGEKSDAAACCETAMGIVEGIGAQRHIAECLWTMADIALDKKDYAAATRLLTQGLSAAELAEDEAVRQDFEIKILSLRAKGLAA</sequence>
<reference evidence="1 2" key="1">
    <citation type="journal article" date="2016" name="Mol. Biol. Evol.">
        <title>Comparative Genomics of Early-Diverging Mushroom-Forming Fungi Provides Insights into the Origins of Lignocellulose Decay Capabilities.</title>
        <authorList>
            <person name="Nagy L.G."/>
            <person name="Riley R."/>
            <person name="Tritt A."/>
            <person name="Adam C."/>
            <person name="Daum C."/>
            <person name="Floudas D."/>
            <person name="Sun H."/>
            <person name="Yadav J.S."/>
            <person name="Pangilinan J."/>
            <person name="Larsson K.H."/>
            <person name="Matsuura K."/>
            <person name="Barry K."/>
            <person name="Labutti K."/>
            <person name="Kuo R."/>
            <person name="Ohm R.A."/>
            <person name="Bhattacharya S.S."/>
            <person name="Shirouzu T."/>
            <person name="Yoshinaga Y."/>
            <person name="Martin F.M."/>
            <person name="Grigoriev I.V."/>
            <person name="Hibbett D.S."/>
        </authorList>
    </citation>
    <scope>NUCLEOTIDE SEQUENCE [LARGE SCALE GENOMIC DNA]</scope>
    <source>
        <strain evidence="1 2">HHB10207 ss-3</strain>
    </source>
</reference>
<dbReference type="Gene3D" id="3.40.50.300">
    <property type="entry name" value="P-loop containing nucleotide triphosphate hydrolases"/>
    <property type="match status" value="1"/>
</dbReference>
<accession>A0A166E102</accession>
<evidence type="ECO:0000313" key="2">
    <source>
        <dbReference type="Proteomes" id="UP000076798"/>
    </source>
</evidence>
<dbReference type="CDD" id="cd21037">
    <property type="entry name" value="MLKL_NTD"/>
    <property type="match status" value="1"/>
</dbReference>
<dbReference type="Proteomes" id="UP000076798">
    <property type="component" value="Unassembled WGS sequence"/>
</dbReference>
<dbReference type="InterPro" id="IPR011990">
    <property type="entry name" value="TPR-like_helical_dom_sf"/>
</dbReference>
<dbReference type="SUPFAM" id="SSF48452">
    <property type="entry name" value="TPR-like"/>
    <property type="match status" value="3"/>
</dbReference>